<keyword evidence="3" id="KW-1185">Reference proteome</keyword>
<dbReference type="EMBL" id="BGPR01045554">
    <property type="protein sequence ID" value="GBO22483.1"/>
    <property type="molecule type" value="Genomic_DNA"/>
</dbReference>
<dbReference type="FunFam" id="3.30.70.270:FF:000026">
    <property type="entry name" value="Transposon Ty3-G Gag-Pol polyprotein"/>
    <property type="match status" value="1"/>
</dbReference>
<sequence length="274" mass="31329">MNFRVPSGSLPTLKKLKPFSYLEISIYVALQTETGPLFVGVEWKFGEWRDNSFVLVIGQHSKLRGIEKLKKVFEVASKYGSEIKFKKCQFLRRRVEFLGHVVENGTVRPSVAKTIAVKKFPVPTTVKQVQSFLGLTGYFRKFIPAYSKIAKPLSDLIRSDNPFVFEQPQIEAFEKLKKLLTESPVLSIFQQGKTTELHTDASQQGYGAVLLQEAEDGKLHPVQYMSKKTTPAEEKYTLCQKSRRTLKICKCKALCSEYCCFKLYTSHIVERNPR</sequence>
<evidence type="ECO:0000313" key="3">
    <source>
        <dbReference type="Proteomes" id="UP000499080"/>
    </source>
</evidence>
<evidence type="ECO:0000259" key="1">
    <source>
        <dbReference type="Pfam" id="PF17919"/>
    </source>
</evidence>
<dbReference type="InterPro" id="IPR043502">
    <property type="entry name" value="DNA/RNA_pol_sf"/>
</dbReference>
<proteinExistence type="predicted"/>
<protein>
    <submittedName>
        <fullName evidence="2">Retrovirus-related Pol polyprotein from transposon 17.6</fullName>
    </submittedName>
</protein>
<dbReference type="GO" id="GO:0071897">
    <property type="term" value="P:DNA biosynthetic process"/>
    <property type="evidence" value="ECO:0007669"/>
    <property type="project" value="UniProtKB-ARBA"/>
</dbReference>
<name>A0A4Y2VB47_ARAVE</name>
<dbReference type="InterPro" id="IPR043128">
    <property type="entry name" value="Rev_trsase/Diguanyl_cyclase"/>
</dbReference>
<dbReference type="InterPro" id="IPR051320">
    <property type="entry name" value="Viral_Replic_Matur_Polypro"/>
</dbReference>
<organism evidence="2 3">
    <name type="scientific">Araneus ventricosus</name>
    <name type="common">Orbweaver spider</name>
    <name type="synonym">Epeira ventricosa</name>
    <dbReference type="NCBI Taxonomy" id="182803"/>
    <lineage>
        <taxon>Eukaryota</taxon>
        <taxon>Metazoa</taxon>
        <taxon>Ecdysozoa</taxon>
        <taxon>Arthropoda</taxon>
        <taxon>Chelicerata</taxon>
        <taxon>Arachnida</taxon>
        <taxon>Araneae</taxon>
        <taxon>Araneomorphae</taxon>
        <taxon>Entelegynae</taxon>
        <taxon>Araneoidea</taxon>
        <taxon>Araneidae</taxon>
        <taxon>Araneus</taxon>
    </lineage>
</organism>
<dbReference type="PANTHER" id="PTHR33064:SF37">
    <property type="entry name" value="RIBONUCLEASE H"/>
    <property type="match status" value="1"/>
</dbReference>
<dbReference type="Pfam" id="PF17919">
    <property type="entry name" value="RT_RNaseH_2"/>
    <property type="match status" value="1"/>
</dbReference>
<dbReference type="Gene3D" id="3.30.70.270">
    <property type="match status" value="2"/>
</dbReference>
<dbReference type="Proteomes" id="UP000499080">
    <property type="component" value="Unassembled WGS sequence"/>
</dbReference>
<dbReference type="AlphaFoldDB" id="A0A4Y2VB47"/>
<evidence type="ECO:0000313" key="2">
    <source>
        <dbReference type="EMBL" id="GBO22483.1"/>
    </source>
</evidence>
<reference evidence="2 3" key="1">
    <citation type="journal article" date="2019" name="Sci. Rep.">
        <title>Orb-weaving spider Araneus ventricosus genome elucidates the spidroin gene catalogue.</title>
        <authorList>
            <person name="Kono N."/>
            <person name="Nakamura H."/>
            <person name="Ohtoshi R."/>
            <person name="Moran D.A.P."/>
            <person name="Shinohara A."/>
            <person name="Yoshida Y."/>
            <person name="Fujiwara M."/>
            <person name="Mori M."/>
            <person name="Tomita M."/>
            <person name="Arakawa K."/>
        </authorList>
    </citation>
    <scope>NUCLEOTIDE SEQUENCE [LARGE SCALE GENOMIC DNA]</scope>
</reference>
<dbReference type="OrthoDB" id="8060624at2759"/>
<dbReference type="SUPFAM" id="SSF56672">
    <property type="entry name" value="DNA/RNA polymerases"/>
    <property type="match status" value="1"/>
</dbReference>
<accession>A0A4Y2VB47</accession>
<feature type="domain" description="Reverse transcriptase/retrotransposon-derived protein RNase H-like" evidence="1">
    <location>
        <begin position="166"/>
        <end position="242"/>
    </location>
</feature>
<dbReference type="PANTHER" id="PTHR33064">
    <property type="entry name" value="POL PROTEIN"/>
    <property type="match status" value="1"/>
</dbReference>
<dbReference type="InterPro" id="IPR041577">
    <property type="entry name" value="RT_RNaseH_2"/>
</dbReference>
<gene>
    <name evidence="2" type="primary">pol_2387</name>
    <name evidence="2" type="ORF">AVEN_70330_1</name>
</gene>
<comment type="caution">
    <text evidence="2">The sequence shown here is derived from an EMBL/GenBank/DDBJ whole genome shotgun (WGS) entry which is preliminary data.</text>
</comment>